<feature type="region of interest" description="Disordered" evidence="1">
    <location>
        <begin position="1084"/>
        <end position="1115"/>
    </location>
</feature>
<gene>
    <name evidence="2" type="ORF">CYCCA115_LOCUS23731</name>
</gene>
<feature type="region of interest" description="Disordered" evidence="1">
    <location>
        <begin position="249"/>
        <end position="492"/>
    </location>
</feature>
<feature type="compositionally biased region" description="Basic and acidic residues" evidence="1">
    <location>
        <begin position="374"/>
        <end position="393"/>
    </location>
</feature>
<feature type="compositionally biased region" description="Basic residues" evidence="1">
    <location>
        <begin position="7"/>
        <end position="18"/>
    </location>
</feature>
<feature type="compositionally biased region" description="Basic and acidic residues" evidence="1">
    <location>
        <begin position="85"/>
        <end position="99"/>
    </location>
</feature>
<protein>
    <submittedName>
        <fullName evidence="2">Uncharacterized protein</fullName>
    </submittedName>
</protein>
<feature type="compositionally biased region" description="Polar residues" evidence="1">
    <location>
        <begin position="1086"/>
        <end position="1095"/>
    </location>
</feature>
<reference evidence="2" key="1">
    <citation type="submission" date="2023-08" db="EMBL/GenBank/DDBJ databases">
        <authorList>
            <person name="Audoor S."/>
            <person name="Bilcke G."/>
        </authorList>
    </citation>
    <scope>NUCLEOTIDE SEQUENCE</scope>
</reference>
<dbReference type="GO" id="GO:0006511">
    <property type="term" value="P:ubiquitin-dependent protein catabolic process"/>
    <property type="evidence" value="ECO:0007669"/>
    <property type="project" value="InterPro"/>
</dbReference>
<feature type="compositionally biased region" description="Gly residues" evidence="1">
    <location>
        <begin position="422"/>
        <end position="432"/>
    </location>
</feature>
<evidence type="ECO:0000256" key="1">
    <source>
        <dbReference type="SAM" id="MobiDB-lite"/>
    </source>
</evidence>
<feature type="region of interest" description="Disordered" evidence="1">
    <location>
        <begin position="1342"/>
        <end position="1367"/>
    </location>
</feature>
<dbReference type="GO" id="GO:0019902">
    <property type="term" value="F:phosphatase binding"/>
    <property type="evidence" value="ECO:0007669"/>
    <property type="project" value="TreeGrafter"/>
</dbReference>
<feature type="compositionally biased region" description="Polar residues" evidence="1">
    <location>
        <begin position="396"/>
        <end position="412"/>
    </location>
</feature>
<feature type="compositionally biased region" description="Basic and acidic residues" evidence="1">
    <location>
        <begin position="999"/>
        <end position="1010"/>
    </location>
</feature>
<dbReference type="InterPro" id="IPR022162">
    <property type="entry name" value="TRPC4AP"/>
</dbReference>
<evidence type="ECO:0000313" key="2">
    <source>
        <dbReference type="EMBL" id="CAJ1969482.1"/>
    </source>
</evidence>
<dbReference type="GO" id="GO:0031464">
    <property type="term" value="C:Cul4A-RING E3 ubiquitin ligase complex"/>
    <property type="evidence" value="ECO:0007669"/>
    <property type="project" value="InterPro"/>
</dbReference>
<feature type="compositionally biased region" description="Polar residues" evidence="1">
    <location>
        <begin position="339"/>
        <end position="351"/>
    </location>
</feature>
<feature type="compositionally biased region" description="Acidic residues" evidence="1">
    <location>
        <begin position="1096"/>
        <end position="1106"/>
    </location>
</feature>
<dbReference type="PANTHER" id="PTHR31743:SF1">
    <property type="entry name" value="SHORT TRANSIENT RECEPTOR POTENTIAL CHANNEL 4-ASSOCIATED PROTEIN"/>
    <property type="match status" value="1"/>
</dbReference>
<name>A0AAD2GCD6_9STRA</name>
<feature type="compositionally biased region" description="Low complexity" evidence="1">
    <location>
        <begin position="39"/>
        <end position="56"/>
    </location>
</feature>
<feature type="compositionally biased region" description="Basic and acidic residues" evidence="1">
    <location>
        <begin position="1342"/>
        <end position="1351"/>
    </location>
</feature>
<keyword evidence="3" id="KW-1185">Reference proteome</keyword>
<evidence type="ECO:0000313" key="3">
    <source>
        <dbReference type="Proteomes" id="UP001295423"/>
    </source>
</evidence>
<dbReference type="EMBL" id="CAKOGP040002424">
    <property type="protein sequence ID" value="CAJ1969482.1"/>
    <property type="molecule type" value="Genomic_DNA"/>
</dbReference>
<comment type="caution">
    <text evidence="2">The sequence shown here is derived from an EMBL/GenBank/DDBJ whole genome shotgun (WGS) entry which is preliminary data.</text>
</comment>
<feature type="compositionally biased region" description="Polar residues" evidence="1">
    <location>
        <begin position="441"/>
        <end position="467"/>
    </location>
</feature>
<dbReference type="PANTHER" id="PTHR31743">
    <property type="entry name" value="TRANSIENT RECEPTOR POTENTIAL CHANNEL 4-ASSOCIATED PROTEIN TCPC4AP"/>
    <property type="match status" value="1"/>
</dbReference>
<dbReference type="Proteomes" id="UP001295423">
    <property type="component" value="Unassembled WGS sequence"/>
</dbReference>
<accession>A0AAD2GCD6</accession>
<feature type="compositionally biased region" description="Low complexity" evidence="1">
    <location>
        <begin position="66"/>
        <end position="75"/>
    </location>
</feature>
<feature type="compositionally biased region" description="Low complexity" evidence="1">
    <location>
        <begin position="353"/>
        <end position="373"/>
    </location>
</feature>
<organism evidence="2 3">
    <name type="scientific">Cylindrotheca closterium</name>
    <dbReference type="NCBI Taxonomy" id="2856"/>
    <lineage>
        <taxon>Eukaryota</taxon>
        <taxon>Sar</taxon>
        <taxon>Stramenopiles</taxon>
        <taxon>Ochrophyta</taxon>
        <taxon>Bacillariophyta</taxon>
        <taxon>Bacillariophyceae</taxon>
        <taxon>Bacillariophycidae</taxon>
        <taxon>Bacillariales</taxon>
        <taxon>Bacillariaceae</taxon>
        <taxon>Cylindrotheca</taxon>
    </lineage>
</organism>
<proteinExistence type="predicted"/>
<feature type="region of interest" description="Disordered" evidence="1">
    <location>
        <begin position="997"/>
        <end position="1021"/>
    </location>
</feature>
<feature type="region of interest" description="Disordered" evidence="1">
    <location>
        <begin position="1"/>
        <end position="110"/>
    </location>
</feature>
<dbReference type="Pfam" id="PF12463">
    <property type="entry name" value="DUF3689"/>
    <property type="match status" value="2"/>
</dbReference>
<sequence>MGSSHSAPRRVSSRRFRRRSSDPPSSPSSNSFGGDYEQAAAAAAAAANNNAANGNATNLPQRWPTSEELPSLLEENGADNSQRSDPGDNSEHSSVHSIHEPLTNNSNSRTGKYTELSVIQSGQVLHQEDMNVFPSEEFSVPGIPEASEEFVISSSKPNEQTQVWTNQYPDGYRDDDSATMDYSVPTSMPVLDFYPHGSRNSEWMGRSIETLILGYSSPVPILCLPQDEDYQQNEDLSFWGPVRRRSTVSTLGSSAGAGGGNDNTASNSNRRGSLGSFPGSRRGSLVGSGNMHGGTLANYYSRRNRNEGSGHSRSGTIARAMRRGATGASASETERSSHSHTGVTRSNTMQRRGTGSSTTTSMLDGGSGHSSSGARREGSGHSRSGTRREESGHSRTGMSRTAQRSGTGSSAAPLQDGSGHSRNGGGGGGGGLTRSEHSATGGMSSRPMNRRGTGSSAPMNRRGSSSHGPAYRRRMSATPSNGVEASGNRGGPNVALSLIARQTTGKFITRNRMPPVKRLRKLGGHALFNNLDKPAGGMCSEVAFLNEVIDSGDWAETKTVVSRIAPRLIGDPAALAQEQMGGERETPIDDPNLPPTASRFYAGGGRLGLERDAFVQAGGIQVIIRVFREASFVGAEMARSYDARDVPEELVVSRLTLCWNEVMASLRELVYAIPSLVEDGDIFDNGEFLPFLFTLLSHDSCFDGAATLIEEIVSLQLNASPPPAPADDDVDMQLPGHYPTVRVSPPSTFFLGNVPDLYKLWRGFSCRQLAHFSRILALLIFEPEDRQLLESPAVLKSIELLQLRRNRAARAGRDSTIDLNQSILIGDETLAPRLLRLLSIMNYAPSIRRTTPYVVMARYPVIADTLIMLGLSELDQWKEVERVEKLARKMLDEDYEDENEDDNGGRNRHVNELGNVAEMMEELVGGLMGPQAATNQLARILMVLAQAQISRLIPGMPRDGSDGGLGENVLNPSDPGLMSEQMIGRRIMSLSPGNIGFDENGRSPVDENGQRHPASSRSRIQTPQDAANLLQLNAFLLGPFQVEVLFVLCTLLGGRRKIDTQELLKKHGIISVLDEMFHRLPWAAATASQQSNSEGDTGDSADEEDPYANALSGQGGECTPENALCVQYLRLLHNFCDRDCDNYAGRRLLLSQGERNHVFERGNPNDVSQLQPGLLSKITTALIGEVDESPYRFWLASCIESYLRGSSPAEQVFVAQSGLLKHLVKDITSDFLHCAGSLQTSFDLLGELCKGNSEVIHLLVKDLDEESFRKLMSVAAANLVDSNVFLRSLLLTMERMSASRRLMPLHLDPECFAMRQGTWKSQSGVDSRAYVTHSWWDTEVKEPSKTEEINGKAENLQTPTERKQDKARASDWFPSSAMITAYRMRPPGTIDPSLTGLHDGVGHFGWVFTPFGETLATATHEPNTVERLSWFLAANQTRLLRDLLGVVDLRNINHENICCLNTAVVIAIFASRRNELGNLLQDLGRLNIEERETKRRARNASSDDNVIDRAFAQALKYMDMDEKIAPAPYARRASVSRRASLTYYGTKGEIGDKNDVLRNFREVLWFWIEYYTHRGRDRLSLEYSSHLRFQEWVDVVSLLSADDSSPTSLVHQPVRLPRSPYGRSARVFDR</sequence>